<evidence type="ECO:0000313" key="2">
    <source>
        <dbReference type="Proteomes" id="UP000231259"/>
    </source>
</evidence>
<dbReference type="Proteomes" id="UP000231259">
    <property type="component" value="Unassembled WGS sequence"/>
</dbReference>
<sequence>MKNFIGVGNRVTLTATSAVTSGQPVLFASLFGIAENAAAIGDPLVLVLNGIFDLTKTASQAWTVGQLIYWDVATSRVTSTVATNKLIGVAVLAVGGGAGETTGRVRLTAASAN</sequence>
<organism evidence="1 2">
    <name type="scientific">Puniceibacterium antarcticum</name>
    <dbReference type="NCBI Taxonomy" id="1206336"/>
    <lineage>
        <taxon>Bacteria</taxon>
        <taxon>Pseudomonadati</taxon>
        <taxon>Pseudomonadota</taxon>
        <taxon>Alphaproteobacteria</taxon>
        <taxon>Rhodobacterales</taxon>
        <taxon>Paracoccaceae</taxon>
        <taxon>Puniceibacterium</taxon>
    </lineage>
</organism>
<comment type="caution">
    <text evidence="1">The sequence shown here is derived from an EMBL/GenBank/DDBJ whole genome shotgun (WGS) entry which is preliminary data.</text>
</comment>
<reference evidence="1 2" key="1">
    <citation type="submission" date="2013-09" db="EMBL/GenBank/DDBJ databases">
        <title>Genome sequencing of Phaeobacter antarcticus sp. nov. SM1211.</title>
        <authorList>
            <person name="Zhang X.-Y."/>
            <person name="Liu C."/>
            <person name="Chen X.-L."/>
            <person name="Xie B.-B."/>
            <person name="Qin Q.-L."/>
            <person name="Rong J.-C."/>
            <person name="Zhang Y.-Z."/>
        </authorList>
    </citation>
    <scope>NUCLEOTIDE SEQUENCE [LARGE SCALE GENOMIC DNA]</scope>
    <source>
        <strain evidence="1 2">SM1211</strain>
    </source>
</reference>
<evidence type="ECO:0000313" key="1">
    <source>
        <dbReference type="EMBL" id="PIL19023.1"/>
    </source>
</evidence>
<dbReference type="EMBL" id="AWWI01000116">
    <property type="protein sequence ID" value="PIL19023.1"/>
    <property type="molecule type" value="Genomic_DNA"/>
</dbReference>
<proteinExistence type="predicted"/>
<name>A0A2G8RC03_9RHOB</name>
<dbReference type="OrthoDB" id="5365964at2"/>
<dbReference type="InterPro" id="IPR011231">
    <property type="entry name" value="Phage_VT1-Sakai_H0018"/>
</dbReference>
<dbReference type="AlphaFoldDB" id="A0A2G8RC03"/>
<gene>
    <name evidence="1" type="ORF">P775_16810</name>
</gene>
<keyword evidence="2" id="KW-1185">Reference proteome</keyword>
<evidence type="ECO:0008006" key="3">
    <source>
        <dbReference type="Google" id="ProtNLM"/>
    </source>
</evidence>
<dbReference type="RefSeq" id="WP_099911914.1">
    <property type="nucleotide sequence ID" value="NZ_AWWI01000116.1"/>
</dbReference>
<dbReference type="Pfam" id="PF09956">
    <property type="entry name" value="Phage_cement_2"/>
    <property type="match status" value="1"/>
</dbReference>
<accession>A0A2G8RC03</accession>
<protein>
    <recommendedName>
        <fullName evidence="3">DUF2190 family protein</fullName>
    </recommendedName>
</protein>